<name>A0A4Q9LDK9_9MICR</name>
<evidence type="ECO:0000313" key="2">
    <source>
        <dbReference type="Proteomes" id="UP000292362"/>
    </source>
</evidence>
<evidence type="ECO:0000313" key="1">
    <source>
        <dbReference type="EMBL" id="TBU04850.1"/>
    </source>
</evidence>
<accession>A0A4Q9LDK9</accession>
<dbReference type="AlphaFoldDB" id="A0A4Q9LDK9"/>
<dbReference type="EMBL" id="PITJ01000080">
    <property type="protein sequence ID" value="TBU04850.1"/>
    <property type="molecule type" value="Genomic_DNA"/>
</dbReference>
<proteinExistence type="predicted"/>
<sequence>MFFDYGIFYYKKVSIINLRSKIIISNSDVKVVPFNIKINDLHGILHEETSNLGKIIEKPSKILKMEGDAKNNLKIFLGLTNSYIPSISNPTELQKSILEILTEDNSKYESITDKKISGPLKFSKKKNKNIFDSQNDKICLYLYSKGEKVELSEQNKFINKFHNEFCTKKAIENSTLELEEEYTEMLNNIYRVIESPEIEIFSNNENTNILDFLLEKYTKLRNIENIVSLYKENLKLCRINNNYYPEVSVYNHFVVYLNDRTDINLCKIKDFWFEPTTCNEKGILRFIEDSLFKLNKKDFF</sequence>
<reference evidence="1 2" key="1">
    <citation type="submission" date="2017-12" db="EMBL/GenBank/DDBJ databases">
        <authorList>
            <person name="Pombert J.-F."/>
            <person name="Haag K.L."/>
            <person name="Ebert D."/>
        </authorList>
    </citation>
    <scope>NUCLEOTIDE SEQUENCE [LARGE SCALE GENOMIC DNA]</scope>
    <source>
        <strain evidence="1">FI-OER-3-3</strain>
    </source>
</reference>
<dbReference type="VEuPathDB" id="MicrosporidiaDB:CWI37_0080p0040"/>
<comment type="caution">
    <text evidence="1">The sequence shown here is derived from an EMBL/GenBank/DDBJ whole genome shotgun (WGS) entry which is preliminary data.</text>
</comment>
<gene>
    <name evidence="1" type="ORF">CWI37_0080p0040</name>
</gene>
<dbReference type="Proteomes" id="UP000292362">
    <property type="component" value="Unassembled WGS sequence"/>
</dbReference>
<organism evidence="1 2">
    <name type="scientific">Hamiltosporidium tvaerminnensis</name>
    <dbReference type="NCBI Taxonomy" id="1176355"/>
    <lineage>
        <taxon>Eukaryota</taxon>
        <taxon>Fungi</taxon>
        <taxon>Fungi incertae sedis</taxon>
        <taxon>Microsporidia</taxon>
        <taxon>Dubosqiidae</taxon>
        <taxon>Hamiltosporidium</taxon>
    </lineage>
</organism>
<protein>
    <submittedName>
        <fullName evidence="1">Uncharacterized protein</fullName>
    </submittedName>
</protein>